<comment type="caution">
    <text evidence="2">The sequence shown here is derived from an EMBL/GenBank/DDBJ whole genome shotgun (WGS) entry which is preliminary data.</text>
</comment>
<organism evidence="2 3">
    <name type="scientific">Puccinia sorghi</name>
    <dbReference type="NCBI Taxonomy" id="27349"/>
    <lineage>
        <taxon>Eukaryota</taxon>
        <taxon>Fungi</taxon>
        <taxon>Dikarya</taxon>
        <taxon>Basidiomycota</taxon>
        <taxon>Pucciniomycotina</taxon>
        <taxon>Pucciniomycetes</taxon>
        <taxon>Pucciniales</taxon>
        <taxon>Pucciniaceae</taxon>
        <taxon>Puccinia</taxon>
    </lineage>
</organism>
<feature type="compositionally biased region" description="Low complexity" evidence="1">
    <location>
        <begin position="81"/>
        <end position="92"/>
    </location>
</feature>
<keyword evidence="3" id="KW-1185">Reference proteome</keyword>
<dbReference type="VEuPathDB" id="FungiDB:VP01_2444g1"/>
<proteinExistence type="predicted"/>
<gene>
    <name evidence="2" type="ORF">VP01_2444g1</name>
</gene>
<accession>A0A0L6V654</accession>
<evidence type="ECO:0000313" key="3">
    <source>
        <dbReference type="Proteomes" id="UP000037035"/>
    </source>
</evidence>
<reference evidence="2 3" key="1">
    <citation type="submission" date="2015-08" db="EMBL/GenBank/DDBJ databases">
        <title>Next Generation Sequencing and Analysis of the Genome of Puccinia sorghi L Schw, the Causal Agent of Maize Common Rust.</title>
        <authorList>
            <person name="Rochi L."/>
            <person name="Burguener G."/>
            <person name="Darino M."/>
            <person name="Turjanski A."/>
            <person name="Kreff E."/>
            <person name="Dieguez M.J."/>
            <person name="Sacco F."/>
        </authorList>
    </citation>
    <scope>NUCLEOTIDE SEQUENCE [LARGE SCALE GENOMIC DNA]</scope>
    <source>
        <strain evidence="2 3">RO10H11247</strain>
    </source>
</reference>
<evidence type="ECO:0000313" key="2">
    <source>
        <dbReference type="EMBL" id="KNZ56276.1"/>
    </source>
</evidence>
<feature type="region of interest" description="Disordered" evidence="1">
    <location>
        <begin position="40"/>
        <end position="118"/>
    </location>
</feature>
<dbReference type="Proteomes" id="UP000037035">
    <property type="component" value="Unassembled WGS sequence"/>
</dbReference>
<dbReference type="EMBL" id="LAVV01007330">
    <property type="protein sequence ID" value="KNZ56276.1"/>
    <property type="molecule type" value="Genomic_DNA"/>
</dbReference>
<name>A0A0L6V654_9BASI</name>
<sequence length="118" mass="12847">MTTKQRQRQSKWSAGPHFAGWCRLCLVFMGFDPDSDPSFSAAQSYPLNVIQPPPSQHFQPSDEASLTPPQAPTLSAPQAATPSMTSEPPMSSGTITHFQSIGKAKHHKNPLPDPYSKS</sequence>
<protein>
    <submittedName>
        <fullName evidence="2">AlphaK I8</fullName>
    </submittedName>
</protein>
<evidence type="ECO:0000256" key="1">
    <source>
        <dbReference type="SAM" id="MobiDB-lite"/>
    </source>
</evidence>
<dbReference type="AlphaFoldDB" id="A0A0L6V654"/>
<dbReference type="STRING" id="27349.A0A0L6V654"/>
<feature type="compositionally biased region" description="Polar residues" evidence="1">
    <location>
        <begin position="56"/>
        <end position="80"/>
    </location>
</feature>